<proteinExistence type="predicted"/>
<dbReference type="PANTHER" id="PTHR24100">
    <property type="entry name" value="BUTYROPHILIN"/>
    <property type="match status" value="1"/>
</dbReference>
<reference evidence="8" key="4">
    <citation type="submission" date="2025-08" db="UniProtKB">
        <authorList>
            <consortium name="Ensembl"/>
        </authorList>
    </citation>
    <scope>IDENTIFICATION</scope>
</reference>
<accession>A0A4W3GLJ1</accession>
<reference evidence="9" key="1">
    <citation type="journal article" date="2006" name="Science">
        <title>Ancient noncoding elements conserved in the human genome.</title>
        <authorList>
            <person name="Venkatesh B."/>
            <person name="Kirkness E.F."/>
            <person name="Loh Y.H."/>
            <person name="Halpern A.L."/>
            <person name="Lee A.P."/>
            <person name="Johnson J."/>
            <person name="Dandona N."/>
            <person name="Viswanathan L.D."/>
            <person name="Tay A."/>
            <person name="Venter J.C."/>
            <person name="Strausberg R.L."/>
            <person name="Brenner S."/>
        </authorList>
    </citation>
    <scope>NUCLEOTIDE SEQUENCE [LARGE SCALE GENOMIC DNA]</scope>
</reference>
<keyword evidence="5" id="KW-0325">Glycoprotein</keyword>
<dbReference type="Ensembl" id="ENSCMIT00000003885.1">
    <property type="protein sequence ID" value="ENSCMIP00000003740.1"/>
    <property type="gene ID" value="ENSCMIG00000002249.1"/>
</dbReference>
<dbReference type="GO" id="GO:1903037">
    <property type="term" value="P:regulation of leukocyte cell-cell adhesion"/>
    <property type="evidence" value="ECO:0007669"/>
    <property type="project" value="UniProtKB-ARBA"/>
</dbReference>
<protein>
    <recommendedName>
        <fullName evidence="7">Immunoglobulin V-set domain-containing protein</fullName>
    </recommendedName>
</protein>
<evidence type="ECO:0000256" key="6">
    <source>
        <dbReference type="ARBA" id="ARBA00023319"/>
    </source>
</evidence>
<keyword evidence="2" id="KW-0732">Signal</keyword>
<dbReference type="InterPro" id="IPR036179">
    <property type="entry name" value="Ig-like_dom_sf"/>
</dbReference>
<comment type="subcellular location">
    <subcellularLocation>
        <location evidence="1">Membrane</location>
    </subcellularLocation>
</comment>
<dbReference type="FunFam" id="2.60.40.10:FF:000142">
    <property type="entry name" value="V-set domain-containing T-cell activation inhibitor 1"/>
    <property type="match status" value="1"/>
</dbReference>
<reference evidence="9" key="3">
    <citation type="journal article" date="2014" name="Nature">
        <title>Elephant shark genome provides unique insights into gnathostome evolution.</title>
        <authorList>
            <consortium name="International Elephant Shark Genome Sequencing Consortium"/>
            <person name="Venkatesh B."/>
            <person name="Lee A.P."/>
            <person name="Ravi V."/>
            <person name="Maurya A.K."/>
            <person name="Lian M.M."/>
            <person name="Swann J.B."/>
            <person name="Ohta Y."/>
            <person name="Flajnik M.F."/>
            <person name="Sutoh Y."/>
            <person name="Kasahara M."/>
            <person name="Hoon S."/>
            <person name="Gangu V."/>
            <person name="Roy S.W."/>
            <person name="Irimia M."/>
            <person name="Korzh V."/>
            <person name="Kondrychyn I."/>
            <person name="Lim Z.W."/>
            <person name="Tay B.H."/>
            <person name="Tohari S."/>
            <person name="Kong K.W."/>
            <person name="Ho S."/>
            <person name="Lorente-Galdos B."/>
            <person name="Quilez J."/>
            <person name="Marques-Bonet T."/>
            <person name="Raney B.J."/>
            <person name="Ingham P.W."/>
            <person name="Tay A."/>
            <person name="Hillier L.W."/>
            <person name="Minx P."/>
            <person name="Boehm T."/>
            <person name="Wilson R.K."/>
            <person name="Brenner S."/>
            <person name="Warren W.C."/>
        </authorList>
    </citation>
    <scope>NUCLEOTIDE SEQUENCE [LARGE SCALE GENOMIC DNA]</scope>
</reference>
<dbReference type="GO" id="GO:0016020">
    <property type="term" value="C:membrane"/>
    <property type="evidence" value="ECO:0007669"/>
    <property type="project" value="UniProtKB-SubCell"/>
</dbReference>
<dbReference type="InParanoid" id="A0A4W3GLJ1"/>
<dbReference type="Pfam" id="PF07686">
    <property type="entry name" value="V-set"/>
    <property type="match status" value="1"/>
</dbReference>
<dbReference type="InterPro" id="IPR013783">
    <property type="entry name" value="Ig-like_fold"/>
</dbReference>
<organism evidence="8 9">
    <name type="scientific">Callorhinchus milii</name>
    <name type="common">Ghost shark</name>
    <dbReference type="NCBI Taxonomy" id="7868"/>
    <lineage>
        <taxon>Eukaryota</taxon>
        <taxon>Metazoa</taxon>
        <taxon>Chordata</taxon>
        <taxon>Craniata</taxon>
        <taxon>Vertebrata</taxon>
        <taxon>Chondrichthyes</taxon>
        <taxon>Holocephali</taxon>
        <taxon>Chimaeriformes</taxon>
        <taxon>Callorhinchidae</taxon>
        <taxon>Callorhinchus</taxon>
    </lineage>
</organism>
<keyword evidence="3" id="KW-0472">Membrane</keyword>
<reference evidence="9" key="2">
    <citation type="journal article" date="2007" name="PLoS Biol.">
        <title>Survey sequencing and comparative analysis of the elephant shark (Callorhinchus milii) genome.</title>
        <authorList>
            <person name="Venkatesh B."/>
            <person name="Kirkness E.F."/>
            <person name="Loh Y.H."/>
            <person name="Halpern A.L."/>
            <person name="Lee A.P."/>
            <person name="Johnson J."/>
            <person name="Dandona N."/>
            <person name="Viswanathan L.D."/>
            <person name="Tay A."/>
            <person name="Venter J.C."/>
            <person name="Strausberg R.L."/>
            <person name="Brenner S."/>
        </authorList>
    </citation>
    <scope>NUCLEOTIDE SEQUENCE [LARGE SCALE GENOMIC DNA]</scope>
</reference>
<dbReference type="InterPro" id="IPR013106">
    <property type="entry name" value="Ig_V-set"/>
</dbReference>
<reference evidence="8" key="5">
    <citation type="submission" date="2025-09" db="UniProtKB">
        <authorList>
            <consortium name="Ensembl"/>
        </authorList>
    </citation>
    <scope>IDENTIFICATION</scope>
</reference>
<evidence type="ECO:0000313" key="8">
    <source>
        <dbReference type="Ensembl" id="ENSCMIP00000003740.1"/>
    </source>
</evidence>
<name>A0A4W3GLJ1_CALMI</name>
<keyword evidence="9" id="KW-1185">Reference proteome</keyword>
<evidence type="ECO:0000256" key="1">
    <source>
        <dbReference type="ARBA" id="ARBA00004370"/>
    </source>
</evidence>
<keyword evidence="6" id="KW-0393">Immunoglobulin domain</keyword>
<dbReference type="GO" id="GO:0050863">
    <property type="term" value="P:regulation of T cell activation"/>
    <property type="evidence" value="ECO:0007669"/>
    <property type="project" value="UniProtKB-ARBA"/>
</dbReference>
<dbReference type="Proteomes" id="UP000314986">
    <property type="component" value="Unassembled WGS sequence"/>
</dbReference>
<evidence type="ECO:0000259" key="7">
    <source>
        <dbReference type="Pfam" id="PF07686"/>
    </source>
</evidence>
<evidence type="ECO:0000256" key="4">
    <source>
        <dbReference type="ARBA" id="ARBA00023157"/>
    </source>
</evidence>
<dbReference type="SUPFAM" id="SSF48726">
    <property type="entry name" value="Immunoglobulin"/>
    <property type="match status" value="1"/>
</dbReference>
<dbReference type="STRING" id="7868.ENSCMIP00000003740"/>
<evidence type="ECO:0000256" key="2">
    <source>
        <dbReference type="ARBA" id="ARBA00022729"/>
    </source>
</evidence>
<sequence length="136" mass="15499">GGREWELLSDLHHVGVNKERLFTVSGPALPVPAIAGSDVVLDCKCSIDLPREGVEVRWFRTRYDSPVHLYKEGRQQLETQDEAYRHRTQLFVEGFINGDVSLRLGDVWGTDNGEYTLMFVIHFISCNLCVQTFIIC</sequence>
<dbReference type="InterPro" id="IPR050504">
    <property type="entry name" value="IgSF_BTN/MOG"/>
</dbReference>
<dbReference type="GeneTree" id="ENSGT01120000271914"/>
<evidence type="ECO:0000256" key="3">
    <source>
        <dbReference type="ARBA" id="ARBA00023136"/>
    </source>
</evidence>
<dbReference type="Gene3D" id="2.60.40.10">
    <property type="entry name" value="Immunoglobulins"/>
    <property type="match status" value="1"/>
</dbReference>
<feature type="domain" description="Immunoglobulin V-set" evidence="7">
    <location>
        <begin position="33"/>
        <end position="118"/>
    </location>
</feature>
<evidence type="ECO:0000256" key="5">
    <source>
        <dbReference type="ARBA" id="ARBA00023180"/>
    </source>
</evidence>
<evidence type="ECO:0000313" key="9">
    <source>
        <dbReference type="Proteomes" id="UP000314986"/>
    </source>
</evidence>
<dbReference type="AlphaFoldDB" id="A0A4W3GLJ1"/>
<keyword evidence="4" id="KW-1015">Disulfide bond</keyword>